<gene>
    <name evidence="2" type="ORF">PHACADRAFT_24643</name>
</gene>
<organism evidence="2 3">
    <name type="scientific">Phanerochaete carnosa (strain HHB-10118-sp)</name>
    <name type="common">White-rot fungus</name>
    <name type="synonym">Peniophora carnosa</name>
    <dbReference type="NCBI Taxonomy" id="650164"/>
    <lineage>
        <taxon>Eukaryota</taxon>
        <taxon>Fungi</taxon>
        <taxon>Dikarya</taxon>
        <taxon>Basidiomycota</taxon>
        <taxon>Agaricomycotina</taxon>
        <taxon>Agaricomycetes</taxon>
        <taxon>Polyporales</taxon>
        <taxon>Phanerochaetaceae</taxon>
        <taxon>Phanerochaete</taxon>
    </lineage>
</organism>
<accession>K5WBY1</accession>
<feature type="region of interest" description="Disordered" evidence="1">
    <location>
        <begin position="1"/>
        <end position="36"/>
    </location>
</feature>
<dbReference type="Proteomes" id="UP000008370">
    <property type="component" value="Unassembled WGS sequence"/>
</dbReference>
<sequence length="235" mass="25221">MAATLTNEQETHCSPAFPGIHTSGSPAKPDIPSPQGPSEMEAKYYYYGLYSAPVLVARTSTAPWEVPGPEAFPKAKELRTVGNHTLQKVWEESLAPKLHAVLDSTKVDWTCTDVVRVGYTGESSAPVILWIGVVPASLSGDDGVVVAFKCLEVIREYDIADIEVEIRESVVTRTAGPKFLTTTHFSDPTLDIREPLTTTLGLSICAQATPRTEVLSLTECNSTGSPSPTSTSDLA</sequence>
<evidence type="ECO:0000313" key="3">
    <source>
        <dbReference type="Proteomes" id="UP000008370"/>
    </source>
</evidence>
<evidence type="ECO:0000313" key="2">
    <source>
        <dbReference type="EMBL" id="EKM61448.1"/>
    </source>
</evidence>
<dbReference type="HOGENOM" id="CLU_1180576_0_0_1"/>
<dbReference type="OrthoDB" id="3215905at2759"/>
<evidence type="ECO:0000256" key="1">
    <source>
        <dbReference type="SAM" id="MobiDB-lite"/>
    </source>
</evidence>
<proteinExistence type="predicted"/>
<dbReference type="GeneID" id="18913808"/>
<protein>
    <submittedName>
        <fullName evidence="2">Uncharacterized protein</fullName>
    </submittedName>
</protein>
<dbReference type="InParanoid" id="K5WBY1"/>
<reference evidence="2 3" key="1">
    <citation type="journal article" date="2012" name="BMC Genomics">
        <title>Comparative genomics of the white-rot fungi, Phanerochaete carnosa and P. chrysosporium, to elucidate the genetic basis of the distinct wood types they colonize.</title>
        <authorList>
            <person name="Suzuki H."/>
            <person name="MacDonald J."/>
            <person name="Syed K."/>
            <person name="Salamov A."/>
            <person name="Hori C."/>
            <person name="Aerts A."/>
            <person name="Henrissat B."/>
            <person name="Wiebenga A."/>
            <person name="vanKuyk P.A."/>
            <person name="Barry K."/>
            <person name="Lindquist E."/>
            <person name="LaButti K."/>
            <person name="Lapidus A."/>
            <person name="Lucas S."/>
            <person name="Coutinho P."/>
            <person name="Gong Y."/>
            <person name="Samejima M."/>
            <person name="Mahadevan R."/>
            <person name="Abou-Zaid M."/>
            <person name="de Vries R.P."/>
            <person name="Igarashi K."/>
            <person name="Yadav J.S."/>
            <person name="Grigoriev I.V."/>
            <person name="Master E.R."/>
        </authorList>
    </citation>
    <scope>NUCLEOTIDE SEQUENCE [LARGE SCALE GENOMIC DNA]</scope>
    <source>
        <strain evidence="2 3">HHB-10118-sp</strain>
    </source>
</reference>
<dbReference type="EMBL" id="JH930468">
    <property type="protein sequence ID" value="EKM61448.1"/>
    <property type="molecule type" value="Genomic_DNA"/>
</dbReference>
<name>K5WBY1_PHACS</name>
<dbReference type="RefSeq" id="XP_007389600.1">
    <property type="nucleotide sequence ID" value="XM_007389538.1"/>
</dbReference>
<keyword evidence="3" id="KW-1185">Reference proteome</keyword>
<dbReference type="AlphaFoldDB" id="K5WBY1"/>
<dbReference type="STRING" id="650164.K5WBY1"/>
<dbReference type="KEGG" id="pco:PHACADRAFT_24643"/>